<comment type="caution">
    <text evidence="1">The sequence shown here is derived from an EMBL/GenBank/DDBJ whole genome shotgun (WGS) entry which is preliminary data.</text>
</comment>
<reference evidence="1 2" key="1">
    <citation type="submission" date="2016-01" db="EMBL/GenBank/DDBJ databases">
        <title>The new phylogeny of the genus Mycobacterium.</title>
        <authorList>
            <person name="Tarcisio F."/>
            <person name="Conor M."/>
            <person name="Antonella G."/>
            <person name="Elisabetta G."/>
            <person name="Giulia F.S."/>
            <person name="Sara T."/>
            <person name="Anna F."/>
            <person name="Clotilde B."/>
            <person name="Roberto B."/>
            <person name="Veronica D.S."/>
            <person name="Fabio R."/>
            <person name="Monica P."/>
            <person name="Olivier J."/>
            <person name="Enrico T."/>
            <person name="Nicola S."/>
        </authorList>
    </citation>
    <scope>NUCLEOTIDE SEQUENCE [LARGE SCALE GENOMIC DNA]</scope>
    <source>
        <strain evidence="1 2">DSM 45166</strain>
    </source>
</reference>
<sequence>MQINVIQTDDGVFYDEAGEQIPAPCQWFALCDNNAVATEPHPILGDVPICRRCRDNVHRR</sequence>
<accession>A0A1X1Y1A7</accession>
<gene>
    <name evidence="1" type="ORF">AWC14_02170</name>
</gene>
<evidence type="ECO:0000313" key="2">
    <source>
        <dbReference type="Proteomes" id="UP000193487"/>
    </source>
</evidence>
<name>A0A1X1Y1A7_9MYCO</name>
<dbReference type="EMBL" id="LQPE01000095">
    <property type="protein sequence ID" value="ORW04913.1"/>
    <property type="molecule type" value="Genomic_DNA"/>
</dbReference>
<dbReference type="Proteomes" id="UP000193487">
    <property type="component" value="Unassembled WGS sequence"/>
</dbReference>
<evidence type="ECO:0000313" key="1">
    <source>
        <dbReference type="EMBL" id="ORW04913.1"/>
    </source>
</evidence>
<organism evidence="1 2">
    <name type="scientific">Mycobacterium kyorinense</name>
    <dbReference type="NCBI Taxonomy" id="487514"/>
    <lineage>
        <taxon>Bacteria</taxon>
        <taxon>Bacillati</taxon>
        <taxon>Actinomycetota</taxon>
        <taxon>Actinomycetes</taxon>
        <taxon>Mycobacteriales</taxon>
        <taxon>Mycobacteriaceae</taxon>
        <taxon>Mycobacterium</taxon>
    </lineage>
</organism>
<proteinExistence type="predicted"/>
<keyword evidence="2" id="KW-1185">Reference proteome</keyword>
<protein>
    <submittedName>
        <fullName evidence="1">Uncharacterized protein</fullName>
    </submittedName>
</protein>
<dbReference type="AlphaFoldDB" id="A0A1X1Y1A7"/>